<dbReference type="AlphaFoldDB" id="A0A1H8BRY2"/>
<dbReference type="EMBL" id="FOAZ01000077">
    <property type="protein sequence ID" value="SEM85573.1"/>
    <property type="molecule type" value="Genomic_DNA"/>
</dbReference>
<name>A0A1H8BRY2_STRJI</name>
<evidence type="ECO:0000313" key="1">
    <source>
        <dbReference type="EMBL" id="SEM85573.1"/>
    </source>
</evidence>
<sequence length="117" mass="12603">MTSLALRPWLPHVPTGSASPTYERHHVIPTQTDPTPVTDIDTDARTVVEARRLVRRLATALVTAPFDEPAHAELQAFLASGAAEARAAWQRLNALSDEELTAKARSAVLGAAARSQK</sequence>
<accession>A0A1H8BRY2</accession>
<protein>
    <submittedName>
        <fullName evidence="1">Uncharacterized protein</fullName>
    </submittedName>
</protein>
<dbReference type="STRING" id="235985.SAMN05414137_1773"/>
<reference evidence="2" key="1">
    <citation type="submission" date="2016-10" db="EMBL/GenBank/DDBJ databases">
        <authorList>
            <person name="Varghese N."/>
        </authorList>
    </citation>
    <scope>NUCLEOTIDE SEQUENCE [LARGE SCALE GENOMIC DNA]</scope>
    <source>
        <strain evidence="2">DSM 45096 / BCRC 16803 / CGMCC 4.1857 / CIP 109030 / JCM 12277 / KCTC 19219 / NBRC 100920 / 33214</strain>
    </source>
</reference>
<dbReference type="Proteomes" id="UP000183015">
    <property type="component" value="Unassembled WGS sequence"/>
</dbReference>
<gene>
    <name evidence="1" type="ORF">SAMN05414137_1773</name>
</gene>
<keyword evidence="2" id="KW-1185">Reference proteome</keyword>
<evidence type="ECO:0000313" key="2">
    <source>
        <dbReference type="Proteomes" id="UP000183015"/>
    </source>
</evidence>
<proteinExistence type="predicted"/>
<organism evidence="1 2">
    <name type="scientific">Streptacidiphilus jiangxiensis</name>
    <dbReference type="NCBI Taxonomy" id="235985"/>
    <lineage>
        <taxon>Bacteria</taxon>
        <taxon>Bacillati</taxon>
        <taxon>Actinomycetota</taxon>
        <taxon>Actinomycetes</taxon>
        <taxon>Kitasatosporales</taxon>
        <taxon>Streptomycetaceae</taxon>
        <taxon>Streptacidiphilus</taxon>
    </lineage>
</organism>